<keyword evidence="4 6" id="KW-1133">Transmembrane helix</keyword>
<evidence type="ECO:0000256" key="4">
    <source>
        <dbReference type="ARBA" id="ARBA00022989"/>
    </source>
</evidence>
<gene>
    <name evidence="8" type="ORF">D1639_00100</name>
</gene>
<feature type="transmembrane region" description="Helical" evidence="6">
    <location>
        <begin position="222"/>
        <end position="238"/>
    </location>
</feature>
<dbReference type="Pfam" id="PF09335">
    <property type="entry name" value="VTT_dom"/>
    <property type="match status" value="1"/>
</dbReference>
<feature type="transmembrane region" description="Helical" evidence="6">
    <location>
        <begin position="73"/>
        <end position="94"/>
    </location>
</feature>
<feature type="transmembrane region" description="Helical" evidence="6">
    <location>
        <begin position="162"/>
        <end position="184"/>
    </location>
</feature>
<evidence type="ECO:0000256" key="6">
    <source>
        <dbReference type="RuleBase" id="RU366058"/>
    </source>
</evidence>
<protein>
    <recommendedName>
        <fullName evidence="6">TVP38/TMEM64 family membrane protein</fullName>
    </recommendedName>
</protein>
<reference evidence="8" key="1">
    <citation type="submission" date="2018-08" db="EMBL/GenBank/DDBJ databases">
        <title>Murine metabolic-syndrome-specific gut microbial biobank.</title>
        <authorList>
            <person name="Liu C."/>
        </authorList>
    </citation>
    <scope>NUCLEOTIDE SEQUENCE [LARGE SCALE GENOMIC DNA]</scope>
    <source>
        <strain evidence="8">Z82</strain>
    </source>
</reference>
<dbReference type="GO" id="GO:0005886">
    <property type="term" value="C:plasma membrane"/>
    <property type="evidence" value="ECO:0007669"/>
    <property type="project" value="UniProtKB-SubCell"/>
</dbReference>
<feature type="transmembrane region" description="Helical" evidence="6">
    <location>
        <begin position="32"/>
        <end position="53"/>
    </location>
</feature>
<sequence length="250" mass="27235">MTTKQQQDHPTQTQPTVTIFGRTMPKGDLVKFGGLIAFFAIMVAVCLLVWPYVAEIFEPGGVDRVIADVRNAGPIGFLILLGLQFLQVVVAFIPGEVVQLAAGMMYGPWLGALLILIGCVISSAFIYELVNRLGAPFVQSMVPVKYMDKFREFEKTGKLNSIVFILFLIPGMPKDVFTYIVPLTDMPLRTFLLLTTIGRIPGVAVSTYAADGLLDGRVMESVVLFVVLAVIAVVAILLKDKLIALLSGKK</sequence>
<proteinExistence type="inferred from homology"/>
<comment type="subcellular location">
    <subcellularLocation>
        <location evidence="1 6">Cell membrane</location>
        <topology evidence="1 6">Multi-pass membrane protein</topology>
    </subcellularLocation>
</comment>
<dbReference type="PANTHER" id="PTHR12677:SF59">
    <property type="entry name" value="GOLGI APPARATUS MEMBRANE PROTEIN TVP38-RELATED"/>
    <property type="match status" value="1"/>
</dbReference>
<keyword evidence="2 6" id="KW-1003">Cell membrane</keyword>
<evidence type="ECO:0000256" key="2">
    <source>
        <dbReference type="ARBA" id="ARBA00022475"/>
    </source>
</evidence>
<dbReference type="PANTHER" id="PTHR12677">
    <property type="entry name" value="GOLGI APPARATUS MEMBRANE PROTEIN TVP38-RELATED"/>
    <property type="match status" value="1"/>
</dbReference>
<name>A0A7C9JC92_9BACT</name>
<dbReference type="AlphaFoldDB" id="A0A7C9JC92"/>
<evidence type="ECO:0000313" key="8">
    <source>
        <dbReference type="EMBL" id="NBI33460.1"/>
    </source>
</evidence>
<comment type="similarity">
    <text evidence="6">Belongs to the TVP38/TMEM64 family.</text>
</comment>
<evidence type="ECO:0000256" key="3">
    <source>
        <dbReference type="ARBA" id="ARBA00022692"/>
    </source>
</evidence>
<keyword evidence="3 6" id="KW-0812">Transmembrane</keyword>
<dbReference type="EMBL" id="QWKH01000001">
    <property type="protein sequence ID" value="NBI33460.1"/>
    <property type="molecule type" value="Genomic_DNA"/>
</dbReference>
<dbReference type="InterPro" id="IPR015414">
    <property type="entry name" value="TMEM64"/>
</dbReference>
<evidence type="ECO:0000256" key="5">
    <source>
        <dbReference type="ARBA" id="ARBA00023136"/>
    </source>
</evidence>
<keyword evidence="5 6" id="KW-0472">Membrane</keyword>
<organism evidence="8">
    <name type="scientific">Muribaculaceae bacterium Z82</name>
    <dbReference type="NCBI Taxonomy" id="2304548"/>
    <lineage>
        <taxon>Bacteria</taxon>
        <taxon>Pseudomonadati</taxon>
        <taxon>Bacteroidota</taxon>
        <taxon>Bacteroidia</taxon>
        <taxon>Bacteroidales</taxon>
        <taxon>Muribaculaceae</taxon>
    </lineage>
</organism>
<comment type="caution">
    <text evidence="8">The sequence shown here is derived from an EMBL/GenBank/DDBJ whole genome shotgun (WGS) entry which is preliminary data.</text>
</comment>
<evidence type="ECO:0000256" key="1">
    <source>
        <dbReference type="ARBA" id="ARBA00004651"/>
    </source>
</evidence>
<feature type="domain" description="VTT" evidence="7">
    <location>
        <begin position="93"/>
        <end position="209"/>
    </location>
</feature>
<evidence type="ECO:0000259" key="7">
    <source>
        <dbReference type="Pfam" id="PF09335"/>
    </source>
</evidence>
<dbReference type="InterPro" id="IPR032816">
    <property type="entry name" value="VTT_dom"/>
</dbReference>
<accession>A0A7C9JC92</accession>
<feature type="transmembrane region" description="Helical" evidence="6">
    <location>
        <begin position="106"/>
        <end position="127"/>
    </location>
</feature>